<protein>
    <submittedName>
        <fullName evidence="3">DDE_Tnp_1_7 domain-containing protein</fullName>
    </submittedName>
</protein>
<proteinExistence type="predicted"/>
<keyword evidence="2" id="KW-1185">Reference proteome</keyword>
<reference evidence="3" key="1">
    <citation type="submission" date="2016-06" db="UniProtKB">
        <authorList>
            <consortium name="WormBaseParasite"/>
        </authorList>
    </citation>
    <scope>IDENTIFICATION</scope>
</reference>
<dbReference type="Proteomes" id="UP000267606">
    <property type="component" value="Unassembled WGS sequence"/>
</dbReference>
<dbReference type="WBParaSite" id="OFLC_0001509201-mRNA-1">
    <property type="protein sequence ID" value="OFLC_0001509201-mRNA-1"/>
    <property type="gene ID" value="OFLC_0001509201"/>
</dbReference>
<name>A0A183I5R9_9BILA</name>
<gene>
    <name evidence="1" type="ORF">OFLC_LOCUS15081</name>
</gene>
<evidence type="ECO:0000313" key="2">
    <source>
        <dbReference type="Proteomes" id="UP000267606"/>
    </source>
</evidence>
<sequence length="98" mass="11095">MILTTMVLGNVLGNGNDSGNKPRHPSSEGTIDQVWTKIKRIVEMVYDKIFGAIAEFFDDQRSNTWKLFGKTNYTVMPLSRNPIDRCRVAIYINIGNNS</sequence>
<reference evidence="1 2" key="2">
    <citation type="submission" date="2018-11" db="EMBL/GenBank/DDBJ databases">
        <authorList>
            <consortium name="Pathogen Informatics"/>
        </authorList>
    </citation>
    <scope>NUCLEOTIDE SEQUENCE [LARGE SCALE GENOMIC DNA]</scope>
</reference>
<accession>A0A183I5R9</accession>
<evidence type="ECO:0000313" key="3">
    <source>
        <dbReference type="WBParaSite" id="OFLC_0001509201-mRNA-1"/>
    </source>
</evidence>
<evidence type="ECO:0000313" key="1">
    <source>
        <dbReference type="EMBL" id="VDP20290.1"/>
    </source>
</evidence>
<dbReference type="EMBL" id="UZAJ01041579">
    <property type="protein sequence ID" value="VDP20290.1"/>
    <property type="molecule type" value="Genomic_DNA"/>
</dbReference>
<organism evidence="3">
    <name type="scientific">Onchocerca flexuosa</name>
    <dbReference type="NCBI Taxonomy" id="387005"/>
    <lineage>
        <taxon>Eukaryota</taxon>
        <taxon>Metazoa</taxon>
        <taxon>Ecdysozoa</taxon>
        <taxon>Nematoda</taxon>
        <taxon>Chromadorea</taxon>
        <taxon>Rhabditida</taxon>
        <taxon>Spirurina</taxon>
        <taxon>Spiruromorpha</taxon>
        <taxon>Filarioidea</taxon>
        <taxon>Onchocercidae</taxon>
        <taxon>Onchocerca</taxon>
    </lineage>
</organism>
<dbReference type="AlphaFoldDB" id="A0A183I5R9"/>